<accession>A0A3M7Q853</accession>
<dbReference type="AlphaFoldDB" id="A0A3M7Q853"/>
<reference evidence="3 4" key="1">
    <citation type="journal article" date="2018" name="Sci. Rep.">
        <title>Genomic signatures of local adaptation to the degree of environmental predictability in rotifers.</title>
        <authorList>
            <person name="Franch-Gras L."/>
            <person name="Hahn C."/>
            <person name="Garcia-Roger E.M."/>
            <person name="Carmona M.J."/>
            <person name="Serra M."/>
            <person name="Gomez A."/>
        </authorList>
    </citation>
    <scope>NUCLEOTIDE SEQUENCE [LARGE SCALE GENOMIC DNA]</scope>
    <source>
        <strain evidence="3">HYR1</strain>
    </source>
</reference>
<name>A0A3M7Q853_BRAPC</name>
<keyword evidence="4" id="KW-1185">Reference proteome</keyword>
<sequence>MHRSYNSYNPVASKLLQKRWDENRFGKHRHHVDIAKPVLDSSPPVTFMHLHLKLKKLQLEEERLATIERDNRILLEKMSHTMRTKGQLDNQNDVVFKSLSRGRREREMLRIAKENMNMLKRIHNKKPAISTDKLDKDWRQTLKLMDNISAYPEDWYNKEKSQSNPSFKYKKPLSKISSSRQEKNEEPTTDSNDYENDEFEDEDK</sequence>
<gene>
    <name evidence="3" type="ORF">BpHYR1_014147</name>
</gene>
<evidence type="ECO:0000313" key="3">
    <source>
        <dbReference type="EMBL" id="RNA07533.1"/>
    </source>
</evidence>
<dbReference type="PANTHER" id="PTHR33768">
    <property type="entry name" value="MIP11318P"/>
    <property type="match status" value="1"/>
</dbReference>
<dbReference type="EMBL" id="REGN01007005">
    <property type="protein sequence ID" value="RNA07533.1"/>
    <property type="molecule type" value="Genomic_DNA"/>
</dbReference>
<dbReference type="OrthoDB" id="2163395at2759"/>
<dbReference type="STRING" id="10195.A0A3M7Q853"/>
<dbReference type="Proteomes" id="UP000276133">
    <property type="component" value="Unassembled WGS sequence"/>
</dbReference>
<dbReference type="InterPro" id="IPR038792">
    <property type="entry name" value="CFAP97D1/2"/>
</dbReference>
<comment type="caution">
    <text evidence="3">The sequence shown here is derived from an EMBL/GenBank/DDBJ whole genome shotgun (WGS) entry which is preliminary data.</text>
</comment>
<dbReference type="InterPro" id="IPR029488">
    <property type="entry name" value="Hmw/CFAP97"/>
</dbReference>
<comment type="similarity">
    <text evidence="1">Belongs to the CFAP97 family.</text>
</comment>
<organism evidence="3 4">
    <name type="scientific">Brachionus plicatilis</name>
    <name type="common">Marine rotifer</name>
    <name type="synonym">Brachionus muelleri</name>
    <dbReference type="NCBI Taxonomy" id="10195"/>
    <lineage>
        <taxon>Eukaryota</taxon>
        <taxon>Metazoa</taxon>
        <taxon>Spiralia</taxon>
        <taxon>Gnathifera</taxon>
        <taxon>Rotifera</taxon>
        <taxon>Eurotatoria</taxon>
        <taxon>Monogononta</taxon>
        <taxon>Pseudotrocha</taxon>
        <taxon>Ploima</taxon>
        <taxon>Brachionidae</taxon>
        <taxon>Brachionus</taxon>
    </lineage>
</organism>
<evidence type="ECO:0000313" key="4">
    <source>
        <dbReference type="Proteomes" id="UP000276133"/>
    </source>
</evidence>
<evidence type="ECO:0000256" key="2">
    <source>
        <dbReference type="SAM" id="MobiDB-lite"/>
    </source>
</evidence>
<evidence type="ECO:0000256" key="1">
    <source>
        <dbReference type="ARBA" id="ARBA00008315"/>
    </source>
</evidence>
<protein>
    <recommendedName>
        <fullName evidence="5">Cilia- and flagella-associated protein 97</fullName>
    </recommendedName>
</protein>
<dbReference type="PANTHER" id="PTHR33768:SF3">
    <property type="entry name" value="MIP11318P"/>
    <property type="match status" value="1"/>
</dbReference>
<evidence type="ECO:0008006" key="5">
    <source>
        <dbReference type="Google" id="ProtNLM"/>
    </source>
</evidence>
<proteinExistence type="inferred from homology"/>
<feature type="compositionally biased region" description="Acidic residues" evidence="2">
    <location>
        <begin position="192"/>
        <end position="204"/>
    </location>
</feature>
<dbReference type="Pfam" id="PF13879">
    <property type="entry name" value="Hmw_CFAP97"/>
    <property type="match status" value="1"/>
</dbReference>
<feature type="region of interest" description="Disordered" evidence="2">
    <location>
        <begin position="156"/>
        <end position="204"/>
    </location>
</feature>